<evidence type="ECO:0000256" key="6">
    <source>
        <dbReference type="PIRNR" id="PIRNR036417"/>
    </source>
</evidence>
<evidence type="ECO:0000313" key="11">
    <source>
        <dbReference type="RefSeq" id="XP_015902302.2"/>
    </source>
</evidence>
<reference evidence="11" key="1">
    <citation type="submission" date="2025-08" db="UniProtKB">
        <authorList>
            <consortium name="RefSeq"/>
        </authorList>
    </citation>
    <scope>IDENTIFICATION</scope>
    <source>
        <tissue evidence="11">Seedling</tissue>
    </source>
</reference>
<evidence type="ECO:0000259" key="8">
    <source>
        <dbReference type="Pfam" id="PF08392"/>
    </source>
</evidence>
<dbReference type="EC" id="2.3.1.-" evidence="6"/>
<keyword evidence="7" id="KW-1133">Transmembrane helix</keyword>
<feature type="domain" description="Beta-ketoacyl-[acyl-carrier-protein] synthase III C-terminal" evidence="9">
    <location>
        <begin position="330"/>
        <end position="412"/>
    </location>
</feature>
<comment type="similarity">
    <text evidence="2 6">Belongs to the thiolase-like superfamily. Chalcone/stilbene synthases family.</text>
</comment>
<evidence type="ECO:0000256" key="3">
    <source>
        <dbReference type="ARBA" id="ARBA00022679"/>
    </source>
</evidence>
<comment type="catalytic activity">
    <reaction evidence="5">
        <text>a very-long-chain acyl-CoA + malonyl-CoA + H(+) = a very-long-chain 3-oxoacyl-CoA + CO2 + CoA</text>
        <dbReference type="Rhea" id="RHEA:32727"/>
        <dbReference type="ChEBI" id="CHEBI:15378"/>
        <dbReference type="ChEBI" id="CHEBI:16526"/>
        <dbReference type="ChEBI" id="CHEBI:57287"/>
        <dbReference type="ChEBI" id="CHEBI:57384"/>
        <dbReference type="ChEBI" id="CHEBI:90725"/>
        <dbReference type="ChEBI" id="CHEBI:90736"/>
        <dbReference type="EC" id="2.3.1.199"/>
    </reaction>
</comment>
<evidence type="ECO:0000313" key="10">
    <source>
        <dbReference type="Proteomes" id="UP001652623"/>
    </source>
</evidence>
<evidence type="ECO:0000256" key="1">
    <source>
        <dbReference type="ARBA" id="ARBA00005194"/>
    </source>
</evidence>
<dbReference type="Gene3D" id="3.40.47.10">
    <property type="match status" value="1"/>
</dbReference>
<evidence type="ECO:0000256" key="2">
    <source>
        <dbReference type="ARBA" id="ARBA00005531"/>
    </source>
</evidence>
<accession>A0A6P4AXH9</accession>
<dbReference type="GeneID" id="107435253"/>
<dbReference type="Pfam" id="PF08541">
    <property type="entry name" value="ACP_syn_III_C"/>
    <property type="match status" value="1"/>
</dbReference>
<protein>
    <recommendedName>
        <fullName evidence="6">3-ketoacyl-CoA synthase</fullName>
        <ecNumber evidence="6">2.3.1.-</ecNumber>
    </recommendedName>
</protein>
<evidence type="ECO:0000256" key="5">
    <source>
        <dbReference type="ARBA" id="ARBA00047375"/>
    </source>
</evidence>
<dbReference type="SUPFAM" id="SSF53901">
    <property type="entry name" value="Thiolase-like"/>
    <property type="match status" value="2"/>
</dbReference>
<keyword evidence="7" id="KW-0812">Transmembrane</keyword>
<feature type="transmembrane region" description="Helical" evidence="7">
    <location>
        <begin position="161"/>
        <end position="180"/>
    </location>
</feature>
<dbReference type="Proteomes" id="UP001652623">
    <property type="component" value="Chromosome 3"/>
</dbReference>
<proteinExistence type="inferred from homology"/>
<dbReference type="GO" id="GO:0006633">
    <property type="term" value="P:fatty acid biosynthetic process"/>
    <property type="evidence" value="ECO:0007669"/>
    <property type="project" value="UniProtKB-UniPathway"/>
</dbReference>
<feature type="transmembrane region" description="Helical" evidence="7">
    <location>
        <begin position="6"/>
        <end position="26"/>
    </location>
</feature>
<dbReference type="CDD" id="cd00831">
    <property type="entry name" value="CHS_like"/>
    <property type="match status" value="1"/>
</dbReference>
<dbReference type="AlphaFoldDB" id="A0A6P4AXH9"/>
<dbReference type="KEGG" id="zju:107435253"/>
<dbReference type="PIRSF" id="PIRSF036417">
    <property type="entry name" value="3-ktacl-CoA_syn"/>
    <property type="match status" value="1"/>
</dbReference>
<dbReference type="InParanoid" id="A0A6P4AXH9"/>
<organism evidence="10 11">
    <name type="scientific">Ziziphus jujuba</name>
    <name type="common">Chinese jujube</name>
    <name type="synonym">Ziziphus sativa</name>
    <dbReference type="NCBI Taxonomy" id="326968"/>
    <lineage>
        <taxon>Eukaryota</taxon>
        <taxon>Viridiplantae</taxon>
        <taxon>Streptophyta</taxon>
        <taxon>Embryophyta</taxon>
        <taxon>Tracheophyta</taxon>
        <taxon>Spermatophyta</taxon>
        <taxon>Magnoliopsida</taxon>
        <taxon>eudicotyledons</taxon>
        <taxon>Gunneridae</taxon>
        <taxon>Pentapetalae</taxon>
        <taxon>rosids</taxon>
        <taxon>fabids</taxon>
        <taxon>Rosales</taxon>
        <taxon>Rhamnaceae</taxon>
        <taxon>Paliureae</taxon>
        <taxon>Ziziphus</taxon>
    </lineage>
</organism>
<keyword evidence="7" id="KW-0472">Membrane</keyword>
<dbReference type="GO" id="GO:0009922">
    <property type="term" value="F:fatty acid elongase activity"/>
    <property type="evidence" value="ECO:0007669"/>
    <property type="project" value="UniProtKB-EC"/>
</dbReference>
<keyword evidence="10" id="KW-1185">Reference proteome</keyword>
<name>A0A6P4AXH9_ZIZJJ</name>
<keyword evidence="4 6" id="KW-0012">Acyltransferase</keyword>
<dbReference type="InterPro" id="IPR013601">
    <property type="entry name" value="FAE1_typ3_polyketide_synth"/>
</dbReference>
<dbReference type="RefSeq" id="XP_015902302.2">
    <property type="nucleotide sequence ID" value="XM_016046816.2"/>
</dbReference>
<keyword evidence="3 6" id="KW-0808">Transferase</keyword>
<evidence type="ECO:0000259" key="9">
    <source>
        <dbReference type="Pfam" id="PF08541"/>
    </source>
</evidence>
<evidence type="ECO:0000256" key="4">
    <source>
        <dbReference type="ARBA" id="ARBA00023315"/>
    </source>
</evidence>
<dbReference type="Pfam" id="PF08392">
    <property type="entry name" value="FAE1_CUT1_RppA"/>
    <property type="match status" value="1"/>
</dbReference>
<feature type="domain" description="FAE" evidence="8">
    <location>
        <begin position="29"/>
        <end position="313"/>
    </location>
</feature>
<dbReference type="InterPro" id="IPR012392">
    <property type="entry name" value="3-ktacl-CoA_syn"/>
</dbReference>
<evidence type="ECO:0000256" key="7">
    <source>
        <dbReference type="SAM" id="Phobius"/>
    </source>
</evidence>
<dbReference type="UniPathway" id="UPA00094"/>
<gene>
    <name evidence="11" type="primary">LOC107435253</name>
</gene>
<dbReference type="GO" id="GO:0016020">
    <property type="term" value="C:membrane"/>
    <property type="evidence" value="ECO:0007669"/>
    <property type="project" value="InterPro"/>
</dbReference>
<sequence length="440" mass="50107">MNHFLIFLIPYVFPLAFLLLLLNFFIRKPHRKVFLLDFACYKPPATQKCSQDVFLDRVRVLGNFSESNMEFMQRTLERSGLGQSTYVASALLNKDSINPSTEDARKEAEAVIFGAVDQLLEKTGVKGEEIGIVIVNCSIFNPVPSLSAMVVNRYRLRENVLSFNLGGMGCGASLAAIGLARQLLQVHHNSYALVVSTENITQNFYPGNDRSKLLTNCLFRVGGAAILLSNRPSDRNIAKYELIHTVHTHTASIDQSYKCVFQEEDHHGNIGITIDKHVTSIAMNALEINFTRIARLVLPVSEQILYVTNFIIRYLHVAEIKPYVPNFKKAVEHVLPQVGTRPILEELQRRLGFNRRDLEACRMTLYRFGNMSSSTIWYELAYTEAKGRMKRGDRVWHIAYGSGFTCSSLIWRARKNVDREDKNPWSDEIDGFPIFEKDIY</sequence>
<dbReference type="InterPro" id="IPR016039">
    <property type="entry name" value="Thiolase-like"/>
</dbReference>
<dbReference type="PANTHER" id="PTHR31561">
    <property type="entry name" value="3-KETOACYL-COA SYNTHASE"/>
    <property type="match status" value="1"/>
</dbReference>
<dbReference type="InterPro" id="IPR013747">
    <property type="entry name" value="ACP_syn_III_C"/>
</dbReference>
<comment type="pathway">
    <text evidence="1 6">Lipid metabolism; fatty acid biosynthesis.</text>
</comment>